<reference evidence="1" key="1">
    <citation type="journal article" date="2023" name="Science">
        <title>Genome structures resolve the early diversification of teleost fishes.</title>
        <authorList>
            <person name="Parey E."/>
            <person name="Louis A."/>
            <person name="Montfort J."/>
            <person name="Bouchez O."/>
            <person name="Roques C."/>
            <person name="Iampietro C."/>
            <person name="Lluch J."/>
            <person name="Castinel A."/>
            <person name="Donnadieu C."/>
            <person name="Desvignes T."/>
            <person name="Floi Bucao C."/>
            <person name="Jouanno E."/>
            <person name="Wen M."/>
            <person name="Mejri S."/>
            <person name="Dirks R."/>
            <person name="Jansen H."/>
            <person name="Henkel C."/>
            <person name="Chen W.J."/>
            <person name="Zahm M."/>
            <person name="Cabau C."/>
            <person name="Klopp C."/>
            <person name="Thompson A.W."/>
            <person name="Robinson-Rechavi M."/>
            <person name="Braasch I."/>
            <person name="Lecointre G."/>
            <person name="Bobe J."/>
            <person name="Postlethwait J.H."/>
            <person name="Berthelot C."/>
            <person name="Roest Crollius H."/>
            <person name="Guiguen Y."/>
        </authorList>
    </citation>
    <scope>NUCLEOTIDE SEQUENCE</scope>
    <source>
        <strain evidence="1">NC1722</strain>
    </source>
</reference>
<evidence type="ECO:0000313" key="1">
    <source>
        <dbReference type="EMBL" id="KAJ8404908.1"/>
    </source>
</evidence>
<evidence type="ECO:0000313" key="2">
    <source>
        <dbReference type="Proteomes" id="UP001221898"/>
    </source>
</evidence>
<dbReference type="EMBL" id="JAINUG010000051">
    <property type="protein sequence ID" value="KAJ8404908.1"/>
    <property type="molecule type" value="Genomic_DNA"/>
</dbReference>
<comment type="caution">
    <text evidence="1">The sequence shown here is derived from an EMBL/GenBank/DDBJ whole genome shotgun (WGS) entry which is preliminary data.</text>
</comment>
<dbReference type="AlphaFoldDB" id="A0AAD7WQ55"/>
<dbReference type="Proteomes" id="UP001221898">
    <property type="component" value="Unassembled WGS sequence"/>
</dbReference>
<keyword evidence="2" id="KW-1185">Reference proteome</keyword>
<accession>A0AAD7WQ55</accession>
<sequence length="83" mass="9384">MQCERNRRRVRERSCPAVTYRQRWGDVRLCDEVIKTRIKWNTGQKNFVNHHPVTVPLYSTSCAHIGGGTCGGGLAEQMKAGPL</sequence>
<name>A0AAD7WQ55_9TELE</name>
<gene>
    <name evidence="1" type="ORF">AAFF_G00332950</name>
</gene>
<organism evidence="1 2">
    <name type="scientific">Aldrovandia affinis</name>
    <dbReference type="NCBI Taxonomy" id="143900"/>
    <lineage>
        <taxon>Eukaryota</taxon>
        <taxon>Metazoa</taxon>
        <taxon>Chordata</taxon>
        <taxon>Craniata</taxon>
        <taxon>Vertebrata</taxon>
        <taxon>Euteleostomi</taxon>
        <taxon>Actinopterygii</taxon>
        <taxon>Neopterygii</taxon>
        <taxon>Teleostei</taxon>
        <taxon>Notacanthiformes</taxon>
        <taxon>Halosauridae</taxon>
        <taxon>Aldrovandia</taxon>
    </lineage>
</organism>
<proteinExistence type="predicted"/>
<protein>
    <submittedName>
        <fullName evidence="1">Uncharacterized protein</fullName>
    </submittedName>
</protein>